<feature type="compositionally biased region" description="Basic and acidic residues" evidence="1">
    <location>
        <begin position="100"/>
        <end position="119"/>
    </location>
</feature>
<dbReference type="Proteomes" id="UP000818603">
    <property type="component" value="Unassembled WGS sequence"/>
</dbReference>
<reference evidence="3" key="1">
    <citation type="journal article" date="2014" name="Int. J. Syst. Evol. Microbiol.">
        <title>Complete genome sequence of Corynebacterium casei LMG S-19264T (=DSM 44701T), isolated from a smear-ripened cheese.</title>
        <authorList>
            <consortium name="US DOE Joint Genome Institute (JGI-PGF)"/>
            <person name="Walter F."/>
            <person name="Albersmeier A."/>
            <person name="Kalinowski J."/>
            <person name="Ruckert C."/>
        </authorList>
    </citation>
    <scope>NUCLEOTIDE SEQUENCE</scope>
    <source>
        <strain evidence="3">CGMCC 1.14984</strain>
    </source>
</reference>
<sequence>MIAPAALAVSALMAFTLPASAQVRGSAAVDAQTGEEISPQDTQRWDGDIDGRLAGGRDDRGADRDRDYDRERGYDRDSDRGRDYDRDYSRGQVRGQDGNRYQEDARRYSDNYRGYSDDYRRRYSDNRRYDRDYRDRYDYRGRDYRYRYDRNRGSSFDLSVDLGDVTIGYSDGYRDGYYVYYNGRNRYRHRDWRSGYSNYNYRCHPVSYSEWHRGRRVPVTGTMCYDRYGYGYVVPGSVRYGRW</sequence>
<evidence type="ECO:0000256" key="2">
    <source>
        <dbReference type="SAM" id="SignalP"/>
    </source>
</evidence>
<keyword evidence="2" id="KW-0732">Signal</keyword>
<dbReference type="EMBL" id="BMGZ01000001">
    <property type="protein sequence ID" value="GGH93000.1"/>
    <property type="molecule type" value="Genomic_DNA"/>
</dbReference>
<evidence type="ECO:0000313" key="5">
    <source>
        <dbReference type="Proteomes" id="UP000621856"/>
    </source>
</evidence>
<proteinExistence type="predicted"/>
<organism evidence="3 5">
    <name type="scientific">Aquisalinus luteolus</name>
    <dbReference type="NCBI Taxonomy" id="1566827"/>
    <lineage>
        <taxon>Bacteria</taxon>
        <taxon>Pseudomonadati</taxon>
        <taxon>Pseudomonadota</taxon>
        <taxon>Alphaproteobacteria</taxon>
        <taxon>Parvularculales</taxon>
        <taxon>Parvularculaceae</taxon>
        <taxon>Aquisalinus</taxon>
    </lineage>
</organism>
<dbReference type="AlphaFoldDB" id="A0A8J3A585"/>
<feature type="chain" id="PRO_5035313033" evidence="2">
    <location>
        <begin position="22"/>
        <end position="243"/>
    </location>
</feature>
<reference evidence="4 6" key="2">
    <citation type="submission" date="2020-02" db="EMBL/GenBank/DDBJ databases">
        <title>Genome sequence of Parvularcula flava strain NH6-79.</title>
        <authorList>
            <person name="Abdul Karim M.H."/>
            <person name="Lam M.Q."/>
            <person name="Chen S.J."/>
            <person name="Yahya A."/>
            <person name="Shahir S."/>
            <person name="Shamsir M.S."/>
            <person name="Chong C.S."/>
        </authorList>
    </citation>
    <scope>NUCLEOTIDE SEQUENCE [LARGE SCALE GENOMIC DNA]</scope>
    <source>
        <strain evidence="4 6">NH6-79</strain>
    </source>
</reference>
<evidence type="ECO:0000313" key="4">
    <source>
        <dbReference type="EMBL" id="NHK26654.1"/>
    </source>
</evidence>
<keyword evidence="6" id="KW-1185">Reference proteome</keyword>
<gene>
    <name evidence="4" type="ORF">FF098_001875</name>
    <name evidence="3" type="ORF">GCM10011355_03810</name>
</gene>
<reference evidence="3" key="3">
    <citation type="submission" date="2020-09" db="EMBL/GenBank/DDBJ databases">
        <authorList>
            <person name="Sun Q."/>
            <person name="Zhou Y."/>
        </authorList>
    </citation>
    <scope>NUCLEOTIDE SEQUENCE</scope>
    <source>
        <strain evidence="3">CGMCC 1.14984</strain>
    </source>
</reference>
<evidence type="ECO:0000256" key="1">
    <source>
        <dbReference type="SAM" id="MobiDB-lite"/>
    </source>
</evidence>
<dbReference type="EMBL" id="VCJR02000001">
    <property type="protein sequence ID" value="NHK26654.1"/>
    <property type="molecule type" value="Genomic_DNA"/>
</dbReference>
<accession>A0A8J3A585</accession>
<feature type="region of interest" description="Disordered" evidence="1">
    <location>
        <begin position="30"/>
        <end position="119"/>
    </location>
</feature>
<dbReference type="RefSeq" id="WP_155136590.1">
    <property type="nucleotide sequence ID" value="NZ_BMGZ01000001.1"/>
</dbReference>
<name>A0A8J3A585_9PROT</name>
<dbReference type="Proteomes" id="UP000621856">
    <property type="component" value="Unassembled WGS sequence"/>
</dbReference>
<feature type="compositionally biased region" description="Basic and acidic residues" evidence="1">
    <location>
        <begin position="43"/>
        <end position="89"/>
    </location>
</feature>
<evidence type="ECO:0000313" key="3">
    <source>
        <dbReference type="EMBL" id="GGH93000.1"/>
    </source>
</evidence>
<evidence type="ECO:0000313" key="6">
    <source>
        <dbReference type="Proteomes" id="UP000818603"/>
    </source>
</evidence>
<feature type="signal peptide" evidence="2">
    <location>
        <begin position="1"/>
        <end position="21"/>
    </location>
</feature>
<protein>
    <submittedName>
        <fullName evidence="3">Uncharacterized protein</fullName>
    </submittedName>
</protein>
<comment type="caution">
    <text evidence="3">The sequence shown here is derived from an EMBL/GenBank/DDBJ whole genome shotgun (WGS) entry which is preliminary data.</text>
</comment>